<dbReference type="InterPro" id="IPR025755">
    <property type="entry name" value="Ribos_uL4_C_dom"/>
</dbReference>
<sequence>MSARPLVSVQDLDGSSKDQIALPLVFSKTPLRPDVVRVVHTNMRKNHMQAHAVNENAGTQTAAASWGTGRAVSRIPRVPGGGTHRCGQGAYGNMCRGGHMFSPMKTWRRWHRKVNLKEKRLAVASALAASAVPSLVMARGHVVDEVAEIPLVVSDAAQTITKTNKAVDLLKSIGVYADIAKSAKSKNIRRGKGKMRNRRYTCRKGPLVVVTSADQGLAKSVRNLPGVDVANVERLNLLDLAPGGHLGRLCIWTKSAFAALDSMYSGDGKFALPENVMTNADLSRLINSDEIQSVVNAPKAGAKSAAFKKNPLKNAPAMGRLNPYAKTAKALAAKKTKAKKTTDKKTKEIGKKFFEQISRESEFGGDDFEAFQGWLGSN</sequence>
<organism evidence="7">
    <name type="scientific">Chloropicon roscoffensis</name>
    <dbReference type="NCBI Taxonomy" id="1461544"/>
    <lineage>
        <taxon>Eukaryota</taxon>
        <taxon>Viridiplantae</taxon>
        <taxon>Chlorophyta</taxon>
        <taxon>Chloropicophyceae</taxon>
        <taxon>Chloropicales</taxon>
        <taxon>Chloropicaceae</taxon>
        <taxon>Chloropicon</taxon>
    </lineage>
</organism>
<reference evidence="7" key="1">
    <citation type="submission" date="2021-01" db="EMBL/GenBank/DDBJ databases">
        <authorList>
            <person name="Corre E."/>
            <person name="Pelletier E."/>
            <person name="Niang G."/>
            <person name="Scheremetjew M."/>
            <person name="Finn R."/>
            <person name="Kale V."/>
            <person name="Holt S."/>
            <person name="Cochrane G."/>
            <person name="Meng A."/>
            <person name="Brown T."/>
            <person name="Cohen L."/>
        </authorList>
    </citation>
    <scope>NUCLEOTIDE SEQUENCE</scope>
    <source>
        <strain evidence="7">RCC1871</strain>
    </source>
</reference>
<feature type="domain" description="Large ribosomal subunit protein uL4 C-terminal" evidence="6">
    <location>
        <begin position="270"/>
        <end position="341"/>
    </location>
</feature>
<dbReference type="Proteomes" id="UP001472866">
    <property type="component" value="Chromosome 09"/>
</dbReference>
<evidence type="ECO:0000256" key="4">
    <source>
        <dbReference type="ARBA" id="ARBA00035244"/>
    </source>
</evidence>
<keyword evidence="2 8" id="KW-0689">Ribosomal protein</keyword>
<dbReference type="InterPro" id="IPR045240">
    <property type="entry name" value="Ribosomal_uL4_euk/arch"/>
</dbReference>
<dbReference type="GO" id="GO:0003735">
    <property type="term" value="F:structural constituent of ribosome"/>
    <property type="evidence" value="ECO:0007669"/>
    <property type="project" value="InterPro"/>
</dbReference>
<evidence type="ECO:0000256" key="2">
    <source>
        <dbReference type="ARBA" id="ARBA00022980"/>
    </source>
</evidence>
<dbReference type="Pfam" id="PF00573">
    <property type="entry name" value="Ribosomal_L4"/>
    <property type="match status" value="1"/>
</dbReference>
<dbReference type="GO" id="GO:0006412">
    <property type="term" value="P:translation"/>
    <property type="evidence" value="ECO:0007669"/>
    <property type="project" value="InterPro"/>
</dbReference>
<protein>
    <recommendedName>
        <fullName evidence="4">Large ribosomal subunit protein uL4</fullName>
    </recommendedName>
    <alternativeName>
        <fullName evidence="5">60S ribosomal protein L4</fullName>
    </alternativeName>
</protein>
<dbReference type="FunFam" id="3.40.1370.10:FF:000011">
    <property type="entry name" value="50S ribosomal protein L4"/>
    <property type="match status" value="1"/>
</dbReference>
<dbReference type="EMBL" id="HBHZ01011711">
    <property type="protein sequence ID" value="CAE0195962.1"/>
    <property type="molecule type" value="Transcribed_RNA"/>
</dbReference>
<evidence type="ECO:0000259" key="6">
    <source>
        <dbReference type="Pfam" id="PF14374"/>
    </source>
</evidence>
<dbReference type="EMBL" id="CP151509">
    <property type="protein sequence ID" value="WZN64246.1"/>
    <property type="molecule type" value="Genomic_DNA"/>
</dbReference>
<evidence type="ECO:0000256" key="5">
    <source>
        <dbReference type="ARBA" id="ARBA00035353"/>
    </source>
</evidence>
<name>A0A7S3CGN0_9CHLO</name>
<dbReference type="InterPro" id="IPR002136">
    <property type="entry name" value="Ribosomal_uL4"/>
</dbReference>
<comment type="similarity">
    <text evidence="1">Belongs to the universal ribosomal protein uL4 family.</text>
</comment>
<dbReference type="AlphaFoldDB" id="A0A7S3CGN0"/>
<dbReference type="Pfam" id="PF14374">
    <property type="entry name" value="Ribos_L4_asso_C"/>
    <property type="match status" value="1"/>
</dbReference>
<evidence type="ECO:0000313" key="9">
    <source>
        <dbReference type="Proteomes" id="UP001472866"/>
    </source>
</evidence>
<keyword evidence="3" id="KW-0687">Ribonucleoprotein</keyword>
<evidence type="ECO:0000256" key="1">
    <source>
        <dbReference type="ARBA" id="ARBA00010528"/>
    </source>
</evidence>
<evidence type="ECO:0000256" key="3">
    <source>
        <dbReference type="ARBA" id="ARBA00023274"/>
    </source>
</evidence>
<dbReference type="GO" id="GO:0005840">
    <property type="term" value="C:ribosome"/>
    <property type="evidence" value="ECO:0007669"/>
    <property type="project" value="UniProtKB-KW"/>
</dbReference>
<dbReference type="PROSITE" id="PS00939">
    <property type="entry name" value="RIBOSOMAL_L1E"/>
    <property type="match status" value="1"/>
</dbReference>
<evidence type="ECO:0000313" key="7">
    <source>
        <dbReference type="EMBL" id="CAE0195962.1"/>
    </source>
</evidence>
<accession>A0A7S3CGN0</accession>
<dbReference type="Gene3D" id="3.40.1370.10">
    <property type="match status" value="1"/>
</dbReference>
<gene>
    <name evidence="7" type="ORF">CROS1456_LOCUS9059</name>
    <name evidence="8" type="ORF">HKI87_09g58010</name>
</gene>
<reference evidence="8 9" key="2">
    <citation type="submission" date="2024-03" db="EMBL/GenBank/DDBJ databases">
        <title>Complete genome sequence of the green alga Chloropicon roscoffensis RCC1871.</title>
        <authorList>
            <person name="Lemieux C."/>
            <person name="Pombert J.-F."/>
            <person name="Otis C."/>
            <person name="Turmel M."/>
        </authorList>
    </citation>
    <scope>NUCLEOTIDE SEQUENCE [LARGE SCALE GENOMIC DNA]</scope>
    <source>
        <strain evidence="8 9">RCC1871</strain>
    </source>
</reference>
<evidence type="ECO:0000313" key="8">
    <source>
        <dbReference type="EMBL" id="WZN64246.1"/>
    </source>
</evidence>
<dbReference type="InterPro" id="IPR013000">
    <property type="entry name" value="Ribosomal_uL4_euk/arc_CS"/>
</dbReference>
<dbReference type="GO" id="GO:1990904">
    <property type="term" value="C:ribonucleoprotein complex"/>
    <property type="evidence" value="ECO:0007669"/>
    <property type="project" value="UniProtKB-KW"/>
</dbReference>
<dbReference type="InterPro" id="IPR023574">
    <property type="entry name" value="Ribosomal_uL4_dom_sf"/>
</dbReference>
<dbReference type="PANTHER" id="PTHR19431">
    <property type="entry name" value="60S RIBOSOMAL PROTEIN L4"/>
    <property type="match status" value="1"/>
</dbReference>
<keyword evidence="9" id="KW-1185">Reference proteome</keyword>
<dbReference type="SUPFAM" id="SSF52166">
    <property type="entry name" value="Ribosomal protein L4"/>
    <property type="match status" value="1"/>
</dbReference>
<proteinExistence type="inferred from homology"/>